<comment type="caution">
    <text evidence="15">The sequence shown here is derived from an EMBL/GenBank/DDBJ whole genome shotgun (WGS) entry which is preliminary data.</text>
</comment>
<evidence type="ECO:0000256" key="5">
    <source>
        <dbReference type="ARBA" id="ARBA00022691"/>
    </source>
</evidence>
<keyword evidence="7" id="KW-0408">Iron</keyword>
<evidence type="ECO:0000256" key="6">
    <source>
        <dbReference type="ARBA" id="ARBA00022723"/>
    </source>
</evidence>
<evidence type="ECO:0000256" key="7">
    <source>
        <dbReference type="ARBA" id="ARBA00023004"/>
    </source>
</evidence>
<evidence type="ECO:0000256" key="10">
    <source>
        <dbReference type="ARBA" id="ARBA00068570"/>
    </source>
</evidence>
<feature type="domain" description="MTTase N-terminal" evidence="13">
    <location>
        <begin position="3"/>
        <end position="120"/>
    </location>
</feature>
<keyword evidence="8" id="KW-0411">Iron-sulfur</keyword>
<name>A0A2M6W6G4_9BACT</name>
<dbReference type="SFLD" id="SFLDG01082">
    <property type="entry name" value="B12-binding_domain_containing"/>
    <property type="match status" value="1"/>
</dbReference>
<dbReference type="EMBL" id="PFBV01000003">
    <property type="protein sequence ID" value="PIT88392.1"/>
    <property type="molecule type" value="Genomic_DNA"/>
</dbReference>
<dbReference type="Gene3D" id="3.40.50.12160">
    <property type="entry name" value="Methylthiotransferase, N-terminal domain"/>
    <property type="match status" value="1"/>
</dbReference>
<protein>
    <recommendedName>
        <fullName evidence="10">tRNA-2-methylthio-N(6)-dimethylallyladenosine synthase</fullName>
        <ecNumber evidence="9">2.8.4.3</ecNumber>
    </recommendedName>
    <alternativeName>
        <fullName evidence="12">(Dimethylallyl)adenosine tRNA methylthiotransferase MiaB</fullName>
    </alternativeName>
    <alternativeName>
        <fullName evidence="11">tRNA-i(6)A37 methylthiotransferase</fullName>
    </alternativeName>
</protein>
<dbReference type="NCBIfam" id="TIGR00089">
    <property type="entry name" value="MiaB/RimO family radical SAM methylthiotransferase"/>
    <property type="match status" value="1"/>
</dbReference>
<gene>
    <name evidence="15" type="primary">miaB</name>
    <name evidence="15" type="ORF">COU29_01220</name>
</gene>
<dbReference type="Pfam" id="PF00919">
    <property type="entry name" value="UPF0004"/>
    <property type="match status" value="1"/>
</dbReference>
<dbReference type="AlphaFoldDB" id="A0A2M6W6G4"/>
<evidence type="ECO:0000256" key="12">
    <source>
        <dbReference type="ARBA" id="ARBA00081141"/>
    </source>
</evidence>
<keyword evidence="3" id="KW-0004">4Fe-4S</keyword>
<dbReference type="FunFam" id="3.40.50.12160:FF:000003">
    <property type="entry name" value="CDK5 regulatory subunit-associated protein 1"/>
    <property type="match status" value="1"/>
</dbReference>
<dbReference type="GO" id="GO:0035597">
    <property type="term" value="F:tRNA-2-methylthio-N(6)-dimethylallyladenosine(37) synthase activity"/>
    <property type="evidence" value="ECO:0007669"/>
    <property type="project" value="UniProtKB-EC"/>
</dbReference>
<evidence type="ECO:0000256" key="1">
    <source>
        <dbReference type="ARBA" id="ARBA00001966"/>
    </source>
</evidence>
<evidence type="ECO:0000259" key="14">
    <source>
        <dbReference type="PROSITE" id="PS51918"/>
    </source>
</evidence>
<dbReference type="CDD" id="cd01335">
    <property type="entry name" value="Radical_SAM"/>
    <property type="match status" value="1"/>
</dbReference>
<dbReference type="NCBIfam" id="TIGR01574">
    <property type="entry name" value="miaB-methiolase"/>
    <property type="match status" value="1"/>
</dbReference>
<keyword evidence="6" id="KW-0479">Metal-binding</keyword>
<dbReference type="GO" id="GO:0046872">
    <property type="term" value="F:metal ion binding"/>
    <property type="evidence" value="ECO:0007669"/>
    <property type="project" value="UniProtKB-KW"/>
</dbReference>
<dbReference type="InterPro" id="IPR020612">
    <property type="entry name" value="Methylthiotransferase_CS"/>
</dbReference>
<evidence type="ECO:0000313" key="16">
    <source>
        <dbReference type="Proteomes" id="UP000231426"/>
    </source>
</evidence>
<dbReference type="PANTHER" id="PTHR43020:SF2">
    <property type="entry name" value="MITOCHONDRIAL TRNA METHYLTHIOTRANSFERASE CDK5RAP1"/>
    <property type="match status" value="1"/>
</dbReference>
<dbReference type="PROSITE" id="PS51449">
    <property type="entry name" value="MTTASE_N"/>
    <property type="match status" value="1"/>
</dbReference>
<proteinExistence type="predicted"/>
<dbReference type="InterPro" id="IPR023404">
    <property type="entry name" value="rSAM_horseshoe"/>
</dbReference>
<dbReference type="EC" id="2.8.4.3" evidence="9"/>
<dbReference type="GO" id="GO:0005829">
    <property type="term" value="C:cytosol"/>
    <property type="evidence" value="ECO:0007669"/>
    <property type="project" value="TreeGrafter"/>
</dbReference>
<sequence length="446" mass="51318">MIKKYHLVTLGCQMNKSDSERIAGLLNSLNYKMTEHPTQADIIILNTCSVRQASEDKTFGLIKNWQRYRQKNKNLIIAVTGCMPGRDEDGIIKRKIKGVDLWFAIDELPVLPKWLGELNFKIQKDYLSISPLQKKSAQAFVTIQTGCNNFCAYCVVPYSRGRERNRSVKDILKEVKKLAKNGCKEITLLGQVVNHYIAPDGKKFNLKNPFKTKDDFAALLWELNQIKKIERINFTASDPQYFNFAQIKALKLSNQLNYLHLPAQSGDNNILRKMNRKYTREQYIELIKKIRVAKPDIALGTDLIVGFCGETKKQFKNTLDFYKKCDFDIAYTAIYSERSGTAAVKAAKAGVLDFKDSVSQIEKKRRWHELQELMEKITFRKNQKYLNKIVEVMVEKCDKGICSGNSREMKLVQFFGQPDLINKIVKVKITQPDLWLLKGCLTKSSK</sequence>
<dbReference type="InterPro" id="IPR006638">
    <property type="entry name" value="Elp3/MiaA/NifB-like_rSAM"/>
</dbReference>
<evidence type="ECO:0000256" key="11">
    <source>
        <dbReference type="ARBA" id="ARBA00080698"/>
    </source>
</evidence>
<reference evidence="16" key="1">
    <citation type="submission" date="2017-09" db="EMBL/GenBank/DDBJ databases">
        <title>Depth-based differentiation of microbial function through sediment-hosted aquifers and enrichment of novel symbionts in the deep terrestrial subsurface.</title>
        <authorList>
            <person name="Probst A.J."/>
            <person name="Ladd B."/>
            <person name="Jarett J.K."/>
            <person name="Geller-Mcgrath D.E."/>
            <person name="Sieber C.M.K."/>
            <person name="Emerson J.B."/>
            <person name="Anantharaman K."/>
            <person name="Thomas B.C."/>
            <person name="Malmstrom R."/>
            <person name="Stieglmeier M."/>
            <person name="Klingl A."/>
            <person name="Woyke T."/>
            <person name="Ryan C.M."/>
            <person name="Banfield J.F."/>
        </authorList>
    </citation>
    <scope>NUCLEOTIDE SEQUENCE [LARGE SCALE GENOMIC DNA]</scope>
</reference>
<dbReference type="FunFam" id="3.80.30.20:FF:000001">
    <property type="entry name" value="tRNA-2-methylthio-N(6)-dimethylallyladenosine synthase 2"/>
    <property type="match status" value="1"/>
</dbReference>
<organism evidence="15 16">
    <name type="scientific">Candidatus Magasanikbacteria bacterium CG10_big_fil_rev_8_21_14_0_10_36_32</name>
    <dbReference type="NCBI Taxonomy" id="1974646"/>
    <lineage>
        <taxon>Bacteria</taxon>
        <taxon>Candidatus Magasanikiibacteriota</taxon>
    </lineage>
</organism>
<dbReference type="InterPro" id="IPR058240">
    <property type="entry name" value="rSAM_sf"/>
</dbReference>
<dbReference type="PANTHER" id="PTHR43020">
    <property type="entry name" value="CDK5 REGULATORY SUBUNIT-ASSOCIATED PROTEIN 1"/>
    <property type="match status" value="1"/>
</dbReference>
<evidence type="ECO:0000256" key="8">
    <source>
        <dbReference type="ARBA" id="ARBA00023014"/>
    </source>
</evidence>
<dbReference type="SUPFAM" id="SSF102114">
    <property type="entry name" value="Radical SAM enzymes"/>
    <property type="match status" value="1"/>
</dbReference>
<dbReference type="PROSITE" id="PS01278">
    <property type="entry name" value="MTTASE_RADICAL"/>
    <property type="match status" value="1"/>
</dbReference>
<comment type="function">
    <text evidence="2">Catalyzes the methylthiolation of N6-(dimethylallyl)adenosine (i(6)A), leading to the formation of 2-methylthio-N6-(dimethylallyl)adenosine (ms(2)i(6)A) at position 37 in tRNAs that read codons beginning with uridine.</text>
</comment>
<dbReference type="SFLD" id="SFLDG01061">
    <property type="entry name" value="methylthiotransferase"/>
    <property type="match status" value="1"/>
</dbReference>
<dbReference type="PROSITE" id="PS51918">
    <property type="entry name" value="RADICAL_SAM"/>
    <property type="match status" value="1"/>
</dbReference>
<dbReference type="Pfam" id="PF04055">
    <property type="entry name" value="Radical_SAM"/>
    <property type="match status" value="1"/>
</dbReference>
<keyword evidence="4 15" id="KW-0808">Transferase</keyword>
<dbReference type="Gene3D" id="3.80.30.20">
    <property type="entry name" value="tm_1862 like domain"/>
    <property type="match status" value="1"/>
</dbReference>
<evidence type="ECO:0000256" key="3">
    <source>
        <dbReference type="ARBA" id="ARBA00022485"/>
    </source>
</evidence>
<evidence type="ECO:0000256" key="9">
    <source>
        <dbReference type="ARBA" id="ARBA00033765"/>
    </source>
</evidence>
<dbReference type="InterPro" id="IPR013848">
    <property type="entry name" value="Methylthiotransferase_N"/>
</dbReference>
<dbReference type="InterPro" id="IPR038135">
    <property type="entry name" value="Methylthiotransferase_N_sf"/>
</dbReference>
<dbReference type="InterPro" id="IPR005839">
    <property type="entry name" value="Methylthiotransferase"/>
</dbReference>
<dbReference type="GO" id="GO:0051539">
    <property type="term" value="F:4 iron, 4 sulfur cluster binding"/>
    <property type="evidence" value="ECO:0007669"/>
    <property type="project" value="UniProtKB-KW"/>
</dbReference>
<dbReference type="SFLD" id="SFLDS00029">
    <property type="entry name" value="Radical_SAM"/>
    <property type="match status" value="1"/>
</dbReference>
<accession>A0A2M6W6G4</accession>
<evidence type="ECO:0000256" key="4">
    <source>
        <dbReference type="ARBA" id="ARBA00022679"/>
    </source>
</evidence>
<evidence type="ECO:0000313" key="15">
    <source>
        <dbReference type="EMBL" id="PIT88392.1"/>
    </source>
</evidence>
<evidence type="ECO:0000259" key="13">
    <source>
        <dbReference type="PROSITE" id="PS51449"/>
    </source>
</evidence>
<evidence type="ECO:0000256" key="2">
    <source>
        <dbReference type="ARBA" id="ARBA00003234"/>
    </source>
</evidence>
<feature type="domain" description="Radical SAM core" evidence="14">
    <location>
        <begin position="133"/>
        <end position="380"/>
    </location>
</feature>
<dbReference type="Proteomes" id="UP000231426">
    <property type="component" value="Unassembled WGS sequence"/>
</dbReference>
<keyword evidence="5" id="KW-0949">S-adenosyl-L-methionine</keyword>
<comment type="cofactor">
    <cofactor evidence="1">
        <name>[4Fe-4S] cluster</name>
        <dbReference type="ChEBI" id="CHEBI:49883"/>
    </cofactor>
</comment>
<dbReference type="InterPro" id="IPR007197">
    <property type="entry name" value="rSAM"/>
</dbReference>
<dbReference type="SMART" id="SM00729">
    <property type="entry name" value="Elp3"/>
    <property type="match status" value="1"/>
</dbReference>